<comment type="caution">
    <text evidence="4">The sequence shown here is derived from an EMBL/GenBank/DDBJ whole genome shotgun (WGS) entry which is preliminary data.</text>
</comment>
<dbReference type="Proteomes" id="UP000743001">
    <property type="component" value="Unassembled WGS sequence"/>
</dbReference>
<dbReference type="RefSeq" id="WP_216476944.1">
    <property type="nucleotide sequence ID" value="NZ_JAHLQJ010000001.1"/>
</dbReference>
<keyword evidence="1" id="KW-1133">Transmembrane helix</keyword>
<keyword evidence="5" id="KW-1185">Reference proteome</keyword>
<evidence type="ECO:0000313" key="4">
    <source>
        <dbReference type="EMBL" id="MBU5670540.1"/>
    </source>
</evidence>
<organism evidence="4 5">
    <name type="scientific">Paenibacillus brevis</name>
    <dbReference type="NCBI Taxonomy" id="2841508"/>
    <lineage>
        <taxon>Bacteria</taxon>
        <taxon>Bacillati</taxon>
        <taxon>Bacillota</taxon>
        <taxon>Bacilli</taxon>
        <taxon>Bacillales</taxon>
        <taxon>Paenibacillaceae</taxon>
        <taxon>Paenibacillus</taxon>
    </lineage>
</organism>
<evidence type="ECO:0000256" key="1">
    <source>
        <dbReference type="SAM" id="Phobius"/>
    </source>
</evidence>
<protein>
    <submittedName>
        <fullName evidence="4">DUF4825 domain-containing protein</fullName>
    </submittedName>
</protein>
<dbReference type="Pfam" id="PF05569">
    <property type="entry name" value="Peptidase_M56"/>
    <property type="match status" value="1"/>
</dbReference>
<feature type="transmembrane region" description="Helical" evidence="1">
    <location>
        <begin position="119"/>
        <end position="144"/>
    </location>
</feature>
<reference evidence="4 5" key="1">
    <citation type="submission" date="2021-06" db="EMBL/GenBank/DDBJ databases">
        <authorList>
            <person name="Sun Q."/>
            <person name="Li D."/>
        </authorList>
    </citation>
    <scope>NUCLEOTIDE SEQUENCE [LARGE SCALE GENOMIC DNA]</scope>
    <source>
        <strain evidence="4 5">MSJ-6</strain>
    </source>
</reference>
<feature type="transmembrane region" description="Helical" evidence="1">
    <location>
        <begin position="35"/>
        <end position="54"/>
    </location>
</feature>
<evidence type="ECO:0000259" key="3">
    <source>
        <dbReference type="Pfam" id="PF16107"/>
    </source>
</evidence>
<name>A0ABS6FK49_9BACL</name>
<evidence type="ECO:0000259" key="2">
    <source>
        <dbReference type="Pfam" id="PF05569"/>
    </source>
</evidence>
<feature type="domain" description="Peptidase M56" evidence="2">
    <location>
        <begin position="7"/>
        <end position="289"/>
    </location>
</feature>
<accession>A0ABS6FK49</accession>
<dbReference type="Pfam" id="PF16107">
    <property type="entry name" value="DUF4825"/>
    <property type="match status" value="1"/>
</dbReference>
<gene>
    <name evidence="4" type="ORF">KQJ23_01715</name>
</gene>
<dbReference type="PANTHER" id="PTHR34978">
    <property type="entry name" value="POSSIBLE SENSOR-TRANSDUCER PROTEIN BLAR"/>
    <property type="match status" value="1"/>
</dbReference>
<feature type="transmembrane region" description="Helical" evidence="1">
    <location>
        <begin position="6"/>
        <end position="28"/>
    </location>
</feature>
<keyword evidence="1" id="KW-0472">Membrane</keyword>
<dbReference type="InterPro" id="IPR008756">
    <property type="entry name" value="Peptidase_M56"/>
</dbReference>
<evidence type="ECO:0000313" key="5">
    <source>
        <dbReference type="Proteomes" id="UP000743001"/>
    </source>
</evidence>
<dbReference type="EMBL" id="JAHLQJ010000001">
    <property type="protein sequence ID" value="MBU5670540.1"/>
    <property type="molecule type" value="Genomic_DNA"/>
</dbReference>
<dbReference type="InterPro" id="IPR032250">
    <property type="entry name" value="DUF4825"/>
</dbReference>
<feature type="domain" description="DUF4825" evidence="3">
    <location>
        <begin position="342"/>
        <end position="432"/>
    </location>
</feature>
<keyword evidence="1" id="KW-0812">Transmembrane</keyword>
<proteinExistence type="predicted"/>
<feature type="transmembrane region" description="Helical" evidence="1">
    <location>
        <begin position="211"/>
        <end position="229"/>
    </location>
</feature>
<dbReference type="PANTHER" id="PTHR34978:SF3">
    <property type="entry name" value="SLR0241 PROTEIN"/>
    <property type="match status" value="1"/>
</dbReference>
<dbReference type="CDD" id="cd07341">
    <property type="entry name" value="M56_BlaR1_MecR1_like"/>
    <property type="match status" value="1"/>
</dbReference>
<sequence>MTKLFLVVLNMSIAASYVAIAVFVTRLLLKRAPKIFSYILWLAIAVRLTLPISLASEFSLLKFVQPEPVSNTGYMAFLPEVAALMKTPAIDTGIEKISSVLSFAIPAVTPVNNASPMQFLLSICAIVWLAGVVVLLVYSIAAYLRTLARVRTATLIRDNIYETDQTDTPFVCGFIRPRIIVPTGLSSQEMSYVVMHEETHIQRRDYWIKPFAYLLLVIHWFNPIMWLSYTQMSRDMEMSCDERVVSRLGNSSKGCYAITLLSVSTNNKGLLPGSPLAFGEHHVKARIKNVLAYRKLPAWGAACLLVVVGAVIAGCATNPRPLEIAPPSVQKQSYHGYDLDKLMDNKTLYVGNHMKVGGLIGGMPEPLGLDINGLELQTSSQPYGVTYRYLANDTYTETEANSSIFYNNAVLLLSLIDNVDSITYRISENAGQQTFITFTREQVTQSLGEDVRTYAADKEGLKRLIDQLMQ</sequence>
<dbReference type="InterPro" id="IPR052173">
    <property type="entry name" value="Beta-lactam_resp_regulator"/>
</dbReference>